<keyword evidence="8" id="KW-1185">Reference proteome</keyword>
<dbReference type="GO" id="GO:0009051">
    <property type="term" value="P:pentose-phosphate shunt, oxidative branch"/>
    <property type="evidence" value="ECO:0007669"/>
    <property type="project" value="TreeGrafter"/>
</dbReference>
<evidence type="ECO:0000256" key="1">
    <source>
        <dbReference type="ARBA" id="ARBA00004921"/>
    </source>
</evidence>
<feature type="compositionally biased region" description="Pro residues" evidence="5">
    <location>
        <begin position="168"/>
        <end position="179"/>
    </location>
</feature>
<dbReference type="Gene3D" id="3.30.360.10">
    <property type="entry name" value="Dihydrodipicolinate Reductase, domain 2"/>
    <property type="match status" value="1"/>
</dbReference>
<reference evidence="7 8" key="1">
    <citation type="submission" date="2019-07" db="EMBL/GenBank/DDBJ databases">
        <title>Whole genome shotgun sequence of Pseudonocardia asaccharolytica NBRC 16224.</title>
        <authorList>
            <person name="Hosoyama A."/>
            <person name="Uohara A."/>
            <person name="Ohji S."/>
            <person name="Ichikawa N."/>
        </authorList>
    </citation>
    <scope>NUCLEOTIDE SEQUENCE [LARGE SCALE GENOMIC DNA]</scope>
    <source>
        <strain evidence="7 8">NBRC 16224</strain>
    </source>
</reference>
<keyword evidence="4" id="KW-0119">Carbohydrate metabolism</keyword>
<comment type="caution">
    <text evidence="7">The sequence shown here is derived from an EMBL/GenBank/DDBJ whole genome shotgun (WGS) entry which is preliminary data.</text>
</comment>
<organism evidence="7 8">
    <name type="scientific">Pseudonocardia asaccharolytica DSM 44247 = NBRC 16224</name>
    <dbReference type="NCBI Taxonomy" id="1123024"/>
    <lineage>
        <taxon>Bacteria</taxon>
        <taxon>Bacillati</taxon>
        <taxon>Actinomycetota</taxon>
        <taxon>Actinomycetes</taxon>
        <taxon>Pseudonocardiales</taxon>
        <taxon>Pseudonocardiaceae</taxon>
        <taxon>Pseudonocardia</taxon>
    </lineage>
</organism>
<dbReference type="STRING" id="1123024.GCA_000423625_01774"/>
<evidence type="ECO:0000256" key="2">
    <source>
        <dbReference type="ARBA" id="ARBA00022857"/>
    </source>
</evidence>
<evidence type="ECO:0000259" key="6">
    <source>
        <dbReference type="Pfam" id="PF02781"/>
    </source>
</evidence>
<sequence>MTLHIDNWRWAGVPVRLRAGKSLPVTTLEVVVELRTPPRPLFGGPGGVLPPPNLVRLRLQPDAGVELELIAKQPGTGDVATALPLAVDFRTVLSPMHAPYERIFADALAGDPAHFARMDTLTEAWRIVGPVLDPGTPPLPYPPGTWGPEAAAVVPGERGWHPVRGAPRPSPPAPATAAP</sequence>
<dbReference type="PANTHER" id="PTHR23429:SF0">
    <property type="entry name" value="GLUCOSE-6-PHOSPHATE 1-DEHYDROGENASE"/>
    <property type="match status" value="1"/>
</dbReference>
<keyword evidence="3" id="KW-0560">Oxidoreductase</keyword>
<evidence type="ECO:0000313" key="8">
    <source>
        <dbReference type="Proteomes" id="UP000321328"/>
    </source>
</evidence>
<dbReference type="SUPFAM" id="SSF55347">
    <property type="entry name" value="Glyceraldehyde-3-phosphate dehydrogenase-like, C-terminal domain"/>
    <property type="match status" value="1"/>
</dbReference>
<dbReference type="GO" id="GO:0005829">
    <property type="term" value="C:cytosol"/>
    <property type="evidence" value="ECO:0007669"/>
    <property type="project" value="TreeGrafter"/>
</dbReference>
<evidence type="ECO:0000256" key="4">
    <source>
        <dbReference type="ARBA" id="ARBA00023277"/>
    </source>
</evidence>
<dbReference type="InterPro" id="IPR022675">
    <property type="entry name" value="G6P_DH_C"/>
</dbReference>
<dbReference type="GO" id="GO:0004345">
    <property type="term" value="F:glucose-6-phosphate dehydrogenase activity"/>
    <property type="evidence" value="ECO:0007669"/>
    <property type="project" value="InterPro"/>
</dbReference>
<feature type="domain" description="Glucose-6-phosphate dehydrogenase C-terminal" evidence="6">
    <location>
        <begin position="1"/>
        <end position="154"/>
    </location>
</feature>
<evidence type="ECO:0000313" key="7">
    <source>
        <dbReference type="EMBL" id="GEL20606.1"/>
    </source>
</evidence>
<name>A0A511D724_9PSEU</name>
<comment type="pathway">
    <text evidence="1">Carbohydrate degradation.</text>
</comment>
<dbReference type="Proteomes" id="UP000321328">
    <property type="component" value="Unassembled WGS sequence"/>
</dbReference>
<feature type="region of interest" description="Disordered" evidence="5">
    <location>
        <begin position="158"/>
        <end position="179"/>
    </location>
</feature>
<dbReference type="InterPro" id="IPR001282">
    <property type="entry name" value="G6P_DH"/>
</dbReference>
<dbReference type="PANTHER" id="PTHR23429">
    <property type="entry name" value="GLUCOSE-6-PHOSPHATE 1-DEHYDROGENASE G6PD"/>
    <property type="match status" value="1"/>
</dbReference>
<dbReference type="GO" id="GO:0006006">
    <property type="term" value="P:glucose metabolic process"/>
    <property type="evidence" value="ECO:0007669"/>
    <property type="project" value="InterPro"/>
</dbReference>
<dbReference type="EMBL" id="BJVI01000079">
    <property type="protein sequence ID" value="GEL20606.1"/>
    <property type="molecule type" value="Genomic_DNA"/>
</dbReference>
<evidence type="ECO:0000256" key="5">
    <source>
        <dbReference type="SAM" id="MobiDB-lite"/>
    </source>
</evidence>
<protein>
    <recommendedName>
        <fullName evidence="6">Glucose-6-phosphate dehydrogenase C-terminal domain-containing protein</fullName>
    </recommendedName>
</protein>
<accession>A0A511D724</accession>
<proteinExistence type="predicted"/>
<dbReference type="AlphaFoldDB" id="A0A511D724"/>
<dbReference type="Pfam" id="PF02781">
    <property type="entry name" value="G6PD_C"/>
    <property type="match status" value="1"/>
</dbReference>
<dbReference type="GO" id="GO:0050661">
    <property type="term" value="F:NADP binding"/>
    <property type="evidence" value="ECO:0007669"/>
    <property type="project" value="InterPro"/>
</dbReference>
<keyword evidence="2" id="KW-0521">NADP</keyword>
<evidence type="ECO:0000256" key="3">
    <source>
        <dbReference type="ARBA" id="ARBA00023002"/>
    </source>
</evidence>
<gene>
    <name evidence="7" type="ORF">PA7_44430</name>
</gene>